<evidence type="ECO:0000313" key="3">
    <source>
        <dbReference type="Proteomes" id="UP000054721"/>
    </source>
</evidence>
<accession>A0A0V1LRW9</accession>
<keyword evidence="1" id="KW-0472">Membrane</keyword>
<organism evidence="2 3">
    <name type="scientific">Trichinella nativa</name>
    <dbReference type="NCBI Taxonomy" id="6335"/>
    <lineage>
        <taxon>Eukaryota</taxon>
        <taxon>Metazoa</taxon>
        <taxon>Ecdysozoa</taxon>
        <taxon>Nematoda</taxon>
        <taxon>Enoplea</taxon>
        <taxon>Dorylaimia</taxon>
        <taxon>Trichinellida</taxon>
        <taxon>Trichinellidae</taxon>
        <taxon>Trichinella</taxon>
    </lineage>
</organism>
<comment type="caution">
    <text evidence="2">The sequence shown here is derived from an EMBL/GenBank/DDBJ whole genome shotgun (WGS) entry which is preliminary data.</text>
</comment>
<evidence type="ECO:0000313" key="2">
    <source>
        <dbReference type="EMBL" id="KRZ62224.1"/>
    </source>
</evidence>
<dbReference type="EMBL" id="JYDW01000011">
    <property type="protein sequence ID" value="KRZ62224.1"/>
    <property type="molecule type" value="Genomic_DNA"/>
</dbReference>
<gene>
    <name evidence="2" type="ORF">T02_2548</name>
</gene>
<sequence>METRLTACFKQCLLRGHFVPQQQHFFTSVYYFLALGNCILTLKIWSCDKQMSAVTKLSTAKAIQFVHIFPLLPGRLVEYQPSRKSICLSRPGAVVISYLVQLPRGWSVVVGDVTCPTITVIDVQR</sequence>
<evidence type="ECO:0000256" key="1">
    <source>
        <dbReference type="SAM" id="Phobius"/>
    </source>
</evidence>
<reference evidence="2 3" key="1">
    <citation type="submission" date="2015-05" db="EMBL/GenBank/DDBJ databases">
        <title>Evolution of Trichinella species and genotypes.</title>
        <authorList>
            <person name="Korhonen P.K."/>
            <person name="Edoardo P."/>
            <person name="Giuseppe L.R."/>
            <person name="Gasser R.B."/>
        </authorList>
    </citation>
    <scope>NUCLEOTIDE SEQUENCE [LARGE SCALE GENOMIC DNA]</scope>
    <source>
        <strain evidence="2">ISS10</strain>
    </source>
</reference>
<dbReference type="Proteomes" id="UP000054721">
    <property type="component" value="Unassembled WGS sequence"/>
</dbReference>
<name>A0A0V1LRW9_9BILA</name>
<keyword evidence="3" id="KW-1185">Reference proteome</keyword>
<protein>
    <submittedName>
        <fullName evidence="2">Uncharacterized protein</fullName>
    </submittedName>
</protein>
<feature type="transmembrane region" description="Helical" evidence="1">
    <location>
        <begin position="28"/>
        <end position="46"/>
    </location>
</feature>
<keyword evidence="1" id="KW-1133">Transmembrane helix</keyword>
<keyword evidence="1" id="KW-0812">Transmembrane</keyword>
<dbReference type="OrthoDB" id="10539586at2759"/>
<proteinExistence type="predicted"/>
<dbReference type="AlphaFoldDB" id="A0A0V1LRW9"/>